<gene>
    <name evidence="10" type="primary">atpD</name>
    <name evidence="12" type="ORF">AKJ43_00895</name>
</gene>
<dbReference type="PANTHER" id="PTHR11671">
    <property type="entry name" value="V-TYPE ATP SYNTHASE SUBUNIT D"/>
    <property type="match status" value="1"/>
</dbReference>
<evidence type="ECO:0000256" key="4">
    <source>
        <dbReference type="ARBA" id="ARBA00022475"/>
    </source>
</evidence>
<evidence type="ECO:0000256" key="2">
    <source>
        <dbReference type="ARBA" id="ARBA00005850"/>
    </source>
</evidence>
<keyword evidence="12" id="KW-0378">Hydrolase</keyword>
<dbReference type="FunFam" id="1.10.287.3240:FF:000007">
    <property type="entry name" value="V-type ATP synthase subunit D"/>
    <property type="match status" value="1"/>
</dbReference>
<dbReference type="NCBIfam" id="NF001545">
    <property type="entry name" value="PRK00373.1-4"/>
    <property type="match status" value="1"/>
</dbReference>
<evidence type="ECO:0000256" key="5">
    <source>
        <dbReference type="ARBA" id="ARBA00022781"/>
    </source>
</evidence>
<comment type="subcellular location">
    <subcellularLocation>
        <location evidence="1 10">Cell membrane</location>
        <topology evidence="1 10">Peripheral membrane protein</topology>
    </subcellularLocation>
</comment>
<dbReference type="GO" id="GO:0016787">
    <property type="term" value="F:hydrolase activity"/>
    <property type="evidence" value="ECO:0007669"/>
    <property type="project" value="UniProtKB-KW"/>
</dbReference>
<evidence type="ECO:0000256" key="6">
    <source>
        <dbReference type="ARBA" id="ARBA00023065"/>
    </source>
</evidence>
<proteinExistence type="inferred from homology"/>
<keyword evidence="3 10" id="KW-0813">Transport</keyword>
<dbReference type="Gene3D" id="1.10.287.3240">
    <property type="match status" value="1"/>
</dbReference>
<dbReference type="EMBL" id="LHXX01000007">
    <property type="protein sequence ID" value="KXB02681.1"/>
    <property type="molecule type" value="Genomic_DNA"/>
</dbReference>
<evidence type="ECO:0000313" key="13">
    <source>
        <dbReference type="Proteomes" id="UP000070400"/>
    </source>
</evidence>
<evidence type="ECO:0000256" key="1">
    <source>
        <dbReference type="ARBA" id="ARBA00004202"/>
    </source>
</evidence>
<evidence type="ECO:0000256" key="7">
    <source>
        <dbReference type="ARBA" id="ARBA00023136"/>
    </source>
</evidence>
<dbReference type="InterPro" id="IPR002699">
    <property type="entry name" value="V_ATPase_D"/>
</dbReference>
<comment type="subunit">
    <text evidence="10">Has multiple subunits with at least A(3), B(3), C, D, E, F, H, I and proteolipid K(x).</text>
</comment>
<comment type="function">
    <text evidence="9 10">Component of the A-type ATP synthase that produces ATP from ADP in the presence of a proton gradient across the membrane.</text>
</comment>
<dbReference type="GO" id="GO:0005524">
    <property type="term" value="F:ATP binding"/>
    <property type="evidence" value="ECO:0007669"/>
    <property type="project" value="UniProtKB-UniRule"/>
</dbReference>
<evidence type="ECO:0000256" key="8">
    <source>
        <dbReference type="ARBA" id="ARBA00023310"/>
    </source>
</evidence>
<keyword evidence="4 10" id="KW-1003">Cell membrane</keyword>
<evidence type="ECO:0000256" key="10">
    <source>
        <dbReference type="HAMAP-Rule" id="MF_00271"/>
    </source>
</evidence>
<keyword evidence="8 10" id="KW-0066">ATP synthesis</keyword>
<evidence type="ECO:0000256" key="11">
    <source>
        <dbReference type="SAM" id="Coils"/>
    </source>
</evidence>
<evidence type="ECO:0000256" key="9">
    <source>
        <dbReference type="ARBA" id="ARBA00059506"/>
    </source>
</evidence>
<dbReference type="PATRIC" id="fig|1698273.3.peg.784"/>
<comment type="similarity">
    <text evidence="2 10">Belongs to the V-ATPase D subunit family.</text>
</comment>
<feature type="coiled-coil region" evidence="11">
    <location>
        <begin position="148"/>
        <end position="197"/>
    </location>
</feature>
<dbReference type="NCBIfam" id="TIGR00309">
    <property type="entry name" value="V_ATPase_subD"/>
    <property type="match status" value="1"/>
</dbReference>
<keyword evidence="7 10" id="KW-0472">Membrane</keyword>
<keyword evidence="6 10" id="KW-0406">Ion transport</keyword>
<keyword evidence="5 10" id="KW-0375">Hydrogen ion transport</keyword>
<organism evidence="12 13">
    <name type="scientific">candidate division MSBL1 archaeon SCGC-AAA261D19</name>
    <dbReference type="NCBI Taxonomy" id="1698273"/>
    <lineage>
        <taxon>Archaea</taxon>
        <taxon>Methanobacteriati</taxon>
        <taxon>Methanobacteriota</taxon>
        <taxon>candidate division MSBL1</taxon>
    </lineage>
</organism>
<protein>
    <recommendedName>
        <fullName evidence="10">A-type ATP synthase subunit D</fullName>
    </recommendedName>
</protein>
<evidence type="ECO:0000313" key="12">
    <source>
        <dbReference type="EMBL" id="KXB02681.1"/>
    </source>
</evidence>
<comment type="caution">
    <text evidence="12">The sequence shown here is derived from an EMBL/GenBank/DDBJ whole genome shotgun (WGS) entry which is preliminary data.</text>
</comment>
<dbReference type="Proteomes" id="UP000070400">
    <property type="component" value="Unassembled WGS sequence"/>
</dbReference>
<dbReference type="AlphaFoldDB" id="A0A133V8A2"/>
<evidence type="ECO:0000256" key="3">
    <source>
        <dbReference type="ARBA" id="ARBA00022448"/>
    </source>
</evidence>
<reference evidence="12 13" key="1">
    <citation type="journal article" date="2016" name="Sci. Rep.">
        <title>Metabolic traits of an uncultured archaeal lineage -MSBL1- from brine pools of the Red Sea.</title>
        <authorList>
            <person name="Mwirichia R."/>
            <person name="Alam I."/>
            <person name="Rashid M."/>
            <person name="Vinu M."/>
            <person name="Ba-Alawi W."/>
            <person name="Anthony Kamau A."/>
            <person name="Kamanda Ngugi D."/>
            <person name="Goker M."/>
            <person name="Klenk H.P."/>
            <person name="Bajic V."/>
            <person name="Stingl U."/>
        </authorList>
    </citation>
    <scope>NUCLEOTIDE SEQUENCE [LARGE SCALE GENOMIC DNA]</scope>
    <source>
        <strain evidence="12">SCGC-AAA261D19</strain>
    </source>
</reference>
<keyword evidence="11" id="KW-0175">Coiled coil</keyword>
<name>A0A133V8A2_9EURY</name>
<dbReference type="Pfam" id="PF01813">
    <property type="entry name" value="ATP-synt_D"/>
    <property type="match status" value="1"/>
</dbReference>
<dbReference type="GO" id="GO:0046961">
    <property type="term" value="F:proton-transporting ATPase activity, rotational mechanism"/>
    <property type="evidence" value="ECO:0007669"/>
    <property type="project" value="InterPro"/>
</dbReference>
<dbReference type="HAMAP" id="MF_00271">
    <property type="entry name" value="ATP_synth_D_arch"/>
    <property type="match status" value="1"/>
</dbReference>
<dbReference type="GO" id="GO:0046933">
    <property type="term" value="F:proton-transporting ATP synthase activity, rotational mechanism"/>
    <property type="evidence" value="ECO:0007669"/>
    <property type="project" value="UniProtKB-UniRule"/>
</dbReference>
<sequence length="210" mass="24371">MAAAAESIQPTRGELLKLRNRIKLAERGHELLEEKRDALITEFFDVLDRLEDIREKMEERLKEAFKDLIEAMAVMGTPDVRKSANAATRDIEVDVDMRSIMGVGVPVIEFEDFERKATERGYSLHQTSSKLDEASKEFETALNTVLELAEVESTVKSLAKEIEKTKRRVNSLEHVLIPRLEEAKEYIEFRLAEMEREDFFRLKRIKAKMR</sequence>
<dbReference type="GO" id="GO:0005886">
    <property type="term" value="C:plasma membrane"/>
    <property type="evidence" value="ECO:0007669"/>
    <property type="project" value="UniProtKB-SubCell"/>
</dbReference>
<accession>A0A133V8A2</accession>
<keyword evidence="13" id="KW-1185">Reference proteome</keyword>
<dbReference type="GO" id="GO:0042777">
    <property type="term" value="P:proton motive force-driven plasma membrane ATP synthesis"/>
    <property type="evidence" value="ECO:0007669"/>
    <property type="project" value="UniProtKB-UniRule"/>
</dbReference>
<feature type="coiled-coil region" evidence="11">
    <location>
        <begin position="15"/>
        <end position="74"/>
    </location>
</feature>